<dbReference type="Proteomes" id="UP000624243">
    <property type="component" value="Unassembled WGS sequence"/>
</dbReference>
<keyword evidence="2" id="KW-1185">Reference proteome</keyword>
<sequence length="311" mass="34914">MLGLGALMGYILSLIAAKQTEKKKDLVLEVLGRQIVIESVSDCPFLVVDRSGSPIDNVYFFVVRVWNRGRETIRGDEISPTAPLTIEVSEEAQVIGDPLINRPHKDMQFSISATSQNKFIFSFDCLNQDEWVQLGFYITGSPRAAIKGSGRIFGQHLDFDVTTDDSRASIYERLTASIAVLMIVGSPFALVGSLWWAYAYYSITEIFNNPDNLPKILMALFFLGTMTPTLAVIYFVSLWFKRKKNPKGYPIREDFEPTQRQSLSAIFLTALRGRRYEVSTSAHDYGEIITPSGDRKKSSAHKSGTIEHHPD</sequence>
<evidence type="ECO:0000313" key="2">
    <source>
        <dbReference type="Proteomes" id="UP000624243"/>
    </source>
</evidence>
<accession>A0ACC5UH94</accession>
<name>A0ACC5UH94_9PSED</name>
<reference evidence="1 2" key="1">
    <citation type="journal article" date="2020" name="Microorganisms">
        <title>Reliable Identification of Environmental Pseudomonas Isolates Using the rpoD Gene.</title>
        <authorList>
            <consortium name="The Broad Institute Genome Sequencing Platform"/>
            <person name="Girard L."/>
            <person name="Lood C."/>
            <person name="Rokni-Zadeh H."/>
            <person name="van Noort V."/>
            <person name="Lavigne R."/>
            <person name="De Mot R."/>
        </authorList>
    </citation>
    <scope>NUCLEOTIDE SEQUENCE [LARGE SCALE GENOMIC DNA]</scope>
    <source>
        <strain evidence="1 2">RW1P2</strain>
    </source>
</reference>
<protein>
    <submittedName>
        <fullName evidence="1">Uncharacterized protein</fullName>
    </submittedName>
</protein>
<dbReference type="EMBL" id="JABWSB020000001">
    <property type="protein sequence ID" value="MBV4513796.1"/>
    <property type="molecule type" value="Genomic_DNA"/>
</dbReference>
<evidence type="ECO:0000313" key="1">
    <source>
        <dbReference type="EMBL" id="MBV4513796.1"/>
    </source>
</evidence>
<organism evidence="1 2">
    <name type="scientific">Pseudomonas kurunegalensis</name>
    <dbReference type="NCBI Taxonomy" id="485880"/>
    <lineage>
        <taxon>Bacteria</taxon>
        <taxon>Pseudomonadati</taxon>
        <taxon>Pseudomonadota</taxon>
        <taxon>Gammaproteobacteria</taxon>
        <taxon>Pseudomonadales</taxon>
        <taxon>Pseudomonadaceae</taxon>
        <taxon>Pseudomonas</taxon>
    </lineage>
</organism>
<gene>
    <name evidence="1" type="ORF">HU758_001045</name>
</gene>
<comment type="caution">
    <text evidence="1">The sequence shown here is derived from an EMBL/GenBank/DDBJ whole genome shotgun (WGS) entry which is preliminary data.</text>
</comment>
<proteinExistence type="predicted"/>